<dbReference type="InterPro" id="IPR001967">
    <property type="entry name" value="Peptidase_S11_N"/>
</dbReference>
<dbReference type="PANTHER" id="PTHR21581:SF6">
    <property type="entry name" value="TRAFFICKING PROTEIN PARTICLE COMPLEX SUBUNIT 12"/>
    <property type="match status" value="1"/>
</dbReference>
<dbReference type="EMBL" id="FZLN01000001">
    <property type="protein sequence ID" value="SNQ28977.1"/>
    <property type="molecule type" value="Genomic_DNA"/>
</dbReference>
<evidence type="ECO:0000259" key="11">
    <source>
        <dbReference type="Pfam" id="PF00768"/>
    </source>
</evidence>
<dbReference type="InterPro" id="IPR012338">
    <property type="entry name" value="Beta-lactam/transpept-like"/>
</dbReference>
<feature type="active site" description="Acyl-ester intermediate" evidence="7">
    <location>
        <position position="57"/>
    </location>
</feature>
<feature type="signal peptide" evidence="10">
    <location>
        <begin position="1"/>
        <end position="18"/>
    </location>
</feature>
<dbReference type="SUPFAM" id="SSF56601">
    <property type="entry name" value="beta-lactamase/transpeptidase-like"/>
    <property type="match status" value="1"/>
</dbReference>
<evidence type="ECO:0000256" key="5">
    <source>
        <dbReference type="ARBA" id="ARBA00022984"/>
    </source>
</evidence>
<dbReference type="Gene3D" id="3.40.710.10">
    <property type="entry name" value="DD-peptidase/beta-lactamase superfamily"/>
    <property type="match status" value="1"/>
</dbReference>
<dbReference type="PRINTS" id="PR00725">
    <property type="entry name" value="DADACBPTASE1"/>
</dbReference>
<evidence type="ECO:0000256" key="1">
    <source>
        <dbReference type="ARBA" id="ARBA00007164"/>
    </source>
</evidence>
<name>A0A217EF69_9GAMM</name>
<evidence type="ECO:0000256" key="8">
    <source>
        <dbReference type="PIRSR" id="PIRSR618044-2"/>
    </source>
</evidence>
<keyword evidence="4" id="KW-0133">Cell shape</keyword>
<dbReference type="GO" id="GO:0008360">
    <property type="term" value="P:regulation of cell shape"/>
    <property type="evidence" value="ECO:0007669"/>
    <property type="project" value="UniProtKB-KW"/>
</dbReference>
<gene>
    <name evidence="12" type="ORF">SAMN05444584_0908</name>
</gene>
<dbReference type="Pfam" id="PF00768">
    <property type="entry name" value="Peptidase_S11"/>
    <property type="match status" value="1"/>
</dbReference>
<feature type="active site" description="Proton acceptor" evidence="7">
    <location>
        <position position="60"/>
    </location>
</feature>
<accession>A0A217EF69</accession>
<feature type="chain" id="PRO_5012894454" evidence="10">
    <location>
        <begin position="19"/>
        <end position="429"/>
    </location>
</feature>
<dbReference type="PANTHER" id="PTHR21581">
    <property type="entry name" value="D-ALANYL-D-ALANINE CARBOXYPEPTIDASE"/>
    <property type="match status" value="1"/>
</dbReference>
<keyword evidence="2 10" id="KW-0732">Signal</keyword>
<evidence type="ECO:0000313" key="12">
    <source>
        <dbReference type="EMBL" id="SNQ28977.1"/>
    </source>
</evidence>
<keyword evidence="12" id="KW-0645">Protease</keyword>
<reference evidence="13" key="1">
    <citation type="submission" date="2017-06" db="EMBL/GenBank/DDBJ databases">
        <authorList>
            <person name="Varghese N."/>
            <person name="Submissions S."/>
        </authorList>
    </citation>
    <scope>NUCLEOTIDE SEQUENCE [LARGE SCALE GENOMIC DNA]</scope>
    <source>
        <strain evidence="13">ANC 5114</strain>
    </source>
</reference>
<evidence type="ECO:0000256" key="3">
    <source>
        <dbReference type="ARBA" id="ARBA00022801"/>
    </source>
</evidence>
<proteinExistence type="inferred from homology"/>
<evidence type="ECO:0000313" key="13">
    <source>
        <dbReference type="Proteomes" id="UP000243463"/>
    </source>
</evidence>
<dbReference type="GO" id="GO:0071555">
    <property type="term" value="P:cell wall organization"/>
    <property type="evidence" value="ECO:0007669"/>
    <property type="project" value="UniProtKB-KW"/>
</dbReference>
<evidence type="ECO:0000256" key="10">
    <source>
        <dbReference type="SAM" id="SignalP"/>
    </source>
</evidence>
<evidence type="ECO:0000256" key="9">
    <source>
        <dbReference type="RuleBase" id="RU004016"/>
    </source>
</evidence>
<protein>
    <submittedName>
        <fullName evidence="12">D-alanyl-D-alanine carboxypeptidase (Penicillin-binding protein 5/6)</fullName>
    </submittedName>
</protein>
<dbReference type="GO" id="GO:0009252">
    <property type="term" value="P:peptidoglycan biosynthetic process"/>
    <property type="evidence" value="ECO:0007669"/>
    <property type="project" value="UniProtKB-KW"/>
</dbReference>
<evidence type="ECO:0000256" key="6">
    <source>
        <dbReference type="ARBA" id="ARBA00023316"/>
    </source>
</evidence>
<sequence length="429" mass="48510">MHQLTVFIALLCATFSHASVLNIVPESVDAAAWIIYDPQSEQVIAEHQSHVQRAPASLTKMMVAYITLKEIQAGRLKTTDVITATNIVHVVQGDESQMHLRVGQQITVDQLLTGLIVMSANDAAVTLAERIAGDIPHFVDQMNAEAKSLGMKNSHFMNPAGITMDAHYSSAADLAILADHLIKQYPNYLYYSKQLSYTWNGRIHHATNGLLKQDPTVDGLKTGYTQAAGYNLALTAQRENIDQKLNQRRLIVVVLGTKSAQKRLQIADQLLNLAYRYTQDEIILNPKQPIALFPVISGKVKSYTLYNPKPHTITASLYGSDRPINLKYFDRSTQLIKENDQFVQPLEHTRLRLNVQLTQKELIAPLKQNLNLASIQVFQNNQLIKDIPLSMHVQLEQASWFERLIEWFKYNLPFFSHEKQTKTTIYPVK</sequence>
<dbReference type="InterPro" id="IPR018044">
    <property type="entry name" value="Peptidase_S11"/>
</dbReference>
<organism evidence="12 13">
    <name type="scientific">Acinetobacter apis</name>
    <dbReference type="NCBI Taxonomy" id="1229165"/>
    <lineage>
        <taxon>Bacteria</taxon>
        <taxon>Pseudomonadati</taxon>
        <taxon>Pseudomonadota</taxon>
        <taxon>Gammaproteobacteria</taxon>
        <taxon>Moraxellales</taxon>
        <taxon>Moraxellaceae</taxon>
        <taxon>Acinetobacter</taxon>
    </lineage>
</organism>
<keyword evidence="12" id="KW-0121">Carboxypeptidase</keyword>
<dbReference type="Proteomes" id="UP000243463">
    <property type="component" value="Unassembled WGS sequence"/>
</dbReference>
<evidence type="ECO:0000256" key="7">
    <source>
        <dbReference type="PIRSR" id="PIRSR618044-1"/>
    </source>
</evidence>
<dbReference type="AlphaFoldDB" id="A0A217EF69"/>
<feature type="binding site" evidence="8">
    <location>
        <position position="221"/>
    </location>
    <ligand>
        <name>substrate</name>
    </ligand>
</feature>
<evidence type="ECO:0000256" key="4">
    <source>
        <dbReference type="ARBA" id="ARBA00022960"/>
    </source>
</evidence>
<dbReference type="GO" id="GO:0009002">
    <property type="term" value="F:serine-type D-Ala-D-Ala carboxypeptidase activity"/>
    <property type="evidence" value="ECO:0007669"/>
    <property type="project" value="InterPro"/>
</dbReference>
<keyword evidence="3" id="KW-0378">Hydrolase</keyword>
<keyword evidence="6" id="KW-0961">Cell wall biogenesis/degradation</keyword>
<feature type="domain" description="Peptidase S11 D-alanyl-D-alanine carboxypeptidase A N-terminal" evidence="11">
    <location>
        <begin position="25"/>
        <end position="258"/>
    </location>
</feature>
<evidence type="ECO:0000256" key="2">
    <source>
        <dbReference type="ARBA" id="ARBA00022729"/>
    </source>
</evidence>
<dbReference type="GO" id="GO:0006508">
    <property type="term" value="P:proteolysis"/>
    <property type="evidence" value="ECO:0007669"/>
    <property type="project" value="InterPro"/>
</dbReference>
<keyword evidence="13" id="KW-1185">Reference proteome</keyword>
<feature type="active site" evidence="7">
    <location>
        <position position="119"/>
    </location>
</feature>
<comment type="similarity">
    <text evidence="1 9">Belongs to the peptidase S11 family.</text>
</comment>
<keyword evidence="5" id="KW-0573">Peptidoglycan synthesis</keyword>